<dbReference type="Pfam" id="PF14223">
    <property type="entry name" value="Retrotran_gag_2"/>
    <property type="match status" value="1"/>
</dbReference>
<feature type="domain" description="Retroviral polymerase SH3-like" evidence="3">
    <location>
        <begin position="286"/>
        <end position="318"/>
    </location>
</feature>
<evidence type="ECO:0000259" key="2">
    <source>
        <dbReference type="Pfam" id="PF13976"/>
    </source>
</evidence>
<feature type="domain" description="GAG-pre-integrase" evidence="2">
    <location>
        <begin position="193"/>
        <end position="245"/>
    </location>
</feature>
<feature type="region of interest" description="Disordered" evidence="1">
    <location>
        <begin position="111"/>
        <end position="182"/>
    </location>
</feature>
<dbReference type="Pfam" id="PF25597">
    <property type="entry name" value="SH3_retrovirus"/>
    <property type="match status" value="1"/>
</dbReference>
<gene>
    <name evidence="4" type="ORF">FSB_LOCUS12733</name>
</gene>
<dbReference type="EMBL" id="OIVN01000737">
    <property type="protein sequence ID" value="SPC84851.1"/>
    <property type="molecule type" value="Genomic_DNA"/>
</dbReference>
<sequence>MKDLLIQQGVHNALLGKAKKPEKMSGENWEEIDEKVVSAIRLNLGDEVIHNILEAKTAKRIWKNLEVNLEEKDNAILLLASLPTSFNHLVTTLMYGNETLELEEVTSALLSHSKKKQDGDDSQGDGLVVHLESNRNRNKSRGSNSNKERSQSRRGRMKRKAAKSASVVEEKSDGSEVDGDLLSASSGGATVITSTESSTDDTKLWHMRLGYIGERGMLELHKRNLLKGVKTCKLDFCKFCVYGKQPRVSFKTGSYTSKGVLDYVHSHVWRPVSVSSHRGAHYFSGECTKLDPKSRKCIFLGFEKGVKGYRLWDPISKKKVDKNEFTKHHKDMALKIWLALLSLLAVEIHCLTRMLQTRNTVIKWLVAMSEDMESLQNKIWESGKLSKKKKAIGCKWVYCKKETLSKEKGDISLSTIHTNENASNMLTKPVPTDKFKHCLDLIGVRSL</sequence>
<name>A0A2N9FD83_FAGSY</name>
<dbReference type="PANTHER" id="PTHR42648">
    <property type="entry name" value="TRANSPOSASE, PUTATIVE-RELATED"/>
    <property type="match status" value="1"/>
</dbReference>
<dbReference type="AlphaFoldDB" id="A0A2N9FD83"/>
<dbReference type="InterPro" id="IPR057670">
    <property type="entry name" value="SH3_retrovirus"/>
</dbReference>
<reference evidence="4" key="1">
    <citation type="submission" date="2018-02" db="EMBL/GenBank/DDBJ databases">
        <authorList>
            <person name="Cohen D.B."/>
            <person name="Kent A.D."/>
        </authorList>
    </citation>
    <scope>NUCLEOTIDE SEQUENCE</scope>
</reference>
<accession>A0A2N9FD83</accession>
<protein>
    <submittedName>
        <fullName evidence="4">Uncharacterized protein</fullName>
    </submittedName>
</protein>
<dbReference type="InterPro" id="IPR039537">
    <property type="entry name" value="Retrotran_Ty1/copia-like"/>
</dbReference>
<dbReference type="InterPro" id="IPR025724">
    <property type="entry name" value="GAG-pre-integrase_dom"/>
</dbReference>
<evidence type="ECO:0000313" key="4">
    <source>
        <dbReference type="EMBL" id="SPC84851.1"/>
    </source>
</evidence>
<evidence type="ECO:0000256" key="1">
    <source>
        <dbReference type="SAM" id="MobiDB-lite"/>
    </source>
</evidence>
<organism evidence="4">
    <name type="scientific">Fagus sylvatica</name>
    <name type="common">Beechnut</name>
    <dbReference type="NCBI Taxonomy" id="28930"/>
    <lineage>
        <taxon>Eukaryota</taxon>
        <taxon>Viridiplantae</taxon>
        <taxon>Streptophyta</taxon>
        <taxon>Embryophyta</taxon>
        <taxon>Tracheophyta</taxon>
        <taxon>Spermatophyta</taxon>
        <taxon>Magnoliopsida</taxon>
        <taxon>eudicotyledons</taxon>
        <taxon>Gunneridae</taxon>
        <taxon>Pentapetalae</taxon>
        <taxon>rosids</taxon>
        <taxon>fabids</taxon>
        <taxon>Fagales</taxon>
        <taxon>Fagaceae</taxon>
        <taxon>Fagus</taxon>
    </lineage>
</organism>
<evidence type="ECO:0000259" key="3">
    <source>
        <dbReference type="Pfam" id="PF25597"/>
    </source>
</evidence>
<dbReference type="PANTHER" id="PTHR42648:SF28">
    <property type="entry name" value="TRANSPOSON-ENCODED PROTEIN WITH RIBONUCLEASE H-LIKE AND RETROVIRUS ZINC FINGER-LIKE DOMAINS"/>
    <property type="match status" value="1"/>
</dbReference>
<dbReference type="Pfam" id="PF13976">
    <property type="entry name" value="gag_pre-integrs"/>
    <property type="match status" value="1"/>
</dbReference>
<proteinExistence type="predicted"/>
<feature type="compositionally biased region" description="Basic residues" evidence="1">
    <location>
        <begin position="152"/>
        <end position="162"/>
    </location>
</feature>